<protein>
    <recommendedName>
        <fullName evidence="7">C2H2-type domain-containing protein</fullName>
    </recommendedName>
</protein>
<dbReference type="InterPro" id="IPR013087">
    <property type="entry name" value="Znf_C2H2_type"/>
</dbReference>
<feature type="domain" description="C2H2-type" evidence="7">
    <location>
        <begin position="387"/>
        <end position="413"/>
    </location>
</feature>
<dbReference type="SMART" id="SM00355">
    <property type="entry name" value="ZnF_C2H2"/>
    <property type="match status" value="4"/>
</dbReference>
<dbReference type="Proteomes" id="UP000494206">
    <property type="component" value="Unassembled WGS sequence"/>
</dbReference>
<feature type="compositionally biased region" description="Polar residues" evidence="6">
    <location>
        <begin position="334"/>
        <end position="356"/>
    </location>
</feature>
<dbReference type="PROSITE" id="PS50157">
    <property type="entry name" value="ZINC_FINGER_C2H2_2"/>
    <property type="match status" value="1"/>
</dbReference>
<dbReference type="OrthoDB" id="5798336at2759"/>
<dbReference type="InterPro" id="IPR050688">
    <property type="entry name" value="Zinc_finger/UBP_domain"/>
</dbReference>
<evidence type="ECO:0000259" key="7">
    <source>
        <dbReference type="PROSITE" id="PS50157"/>
    </source>
</evidence>
<keyword evidence="3 5" id="KW-0863">Zinc-finger</keyword>
<dbReference type="Gene3D" id="3.30.160.60">
    <property type="entry name" value="Classic Zinc Finger"/>
    <property type="match status" value="1"/>
</dbReference>
<dbReference type="GO" id="GO:0003677">
    <property type="term" value="F:DNA binding"/>
    <property type="evidence" value="ECO:0007669"/>
    <property type="project" value="InterPro"/>
</dbReference>
<reference evidence="8 9" key="1">
    <citation type="submission" date="2020-04" db="EMBL/GenBank/DDBJ databases">
        <authorList>
            <person name="Laetsch R D."/>
            <person name="Stevens L."/>
            <person name="Kumar S."/>
            <person name="Blaxter L. M."/>
        </authorList>
    </citation>
    <scope>NUCLEOTIDE SEQUENCE [LARGE SCALE GENOMIC DNA]</scope>
</reference>
<evidence type="ECO:0000256" key="3">
    <source>
        <dbReference type="ARBA" id="ARBA00022771"/>
    </source>
</evidence>
<evidence type="ECO:0000313" key="8">
    <source>
        <dbReference type="EMBL" id="CAB3408382.1"/>
    </source>
</evidence>
<keyword evidence="9" id="KW-1185">Reference proteome</keyword>
<dbReference type="PANTHER" id="PTHR24403">
    <property type="entry name" value="ZINC FINGER PROTEIN"/>
    <property type="match status" value="1"/>
</dbReference>
<comment type="caution">
    <text evidence="8">The sequence shown here is derived from an EMBL/GenBank/DDBJ whole genome shotgun (WGS) entry which is preliminary data.</text>
</comment>
<evidence type="ECO:0000313" key="9">
    <source>
        <dbReference type="Proteomes" id="UP000494206"/>
    </source>
</evidence>
<dbReference type="Pfam" id="PF02892">
    <property type="entry name" value="zf-BED"/>
    <property type="match status" value="1"/>
</dbReference>
<gene>
    <name evidence="8" type="ORF">CBOVIS_LOCUS10168</name>
</gene>
<proteinExistence type="predicted"/>
<dbReference type="GO" id="GO:0008270">
    <property type="term" value="F:zinc ion binding"/>
    <property type="evidence" value="ECO:0007669"/>
    <property type="project" value="UniProtKB-KW"/>
</dbReference>
<dbReference type="SUPFAM" id="SSF57667">
    <property type="entry name" value="beta-beta-alpha zinc fingers"/>
    <property type="match status" value="1"/>
</dbReference>
<dbReference type="PROSITE" id="PS00028">
    <property type="entry name" value="ZINC_FINGER_C2H2_1"/>
    <property type="match status" value="1"/>
</dbReference>
<evidence type="ECO:0000256" key="2">
    <source>
        <dbReference type="ARBA" id="ARBA00022737"/>
    </source>
</evidence>
<dbReference type="AlphaFoldDB" id="A0A8S1EXD1"/>
<organism evidence="8 9">
    <name type="scientific">Caenorhabditis bovis</name>
    <dbReference type="NCBI Taxonomy" id="2654633"/>
    <lineage>
        <taxon>Eukaryota</taxon>
        <taxon>Metazoa</taxon>
        <taxon>Ecdysozoa</taxon>
        <taxon>Nematoda</taxon>
        <taxon>Chromadorea</taxon>
        <taxon>Rhabditida</taxon>
        <taxon>Rhabditina</taxon>
        <taxon>Rhabditomorpha</taxon>
        <taxon>Rhabditoidea</taxon>
        <taxon>Rhabditidae</taxon>
        <taxon>Peloderinae</taxon>
        <taxon>Caenorhabditis</taxon>
    </lineage>
</organism>
<name>A0A8S1EXD1_9PELO</name>
<evidence type="ECO:0000256" key="6">
    <source>
        <dbReference type="SAM" id="MobiDB-lite"/>
    </source>
</evidence>
<dbReference type="PANTHER" id="PTHR24403:SF67">
    <property type="entry name" value="FI01116P-RELATED"/>
    <property type="match status" value="1"/>
</dbReference>
<accession>A0A8S1EXD1</accession>
<dbReference type="GO" id="GO:0005634">
    <property type="term" value="C:nucleus"/>
    <property type="evidence" value="ECO:0007669"/>
    <property type="project" value="TreeGrafter"/>
</dbReference>
<dbReference type="InterPro" id="IPR003656">
    <property type="entry name" value="Znf_BED"/>
</dbReference>
<dbReference type="EMBL" id="CADEPM010000007">
    <property type="protein sequence ID" value="CAB3408382.1"/>
    <property type="molecule type" value="Genomic_DNA"/>
</dbReference>
<sequence length="413" mass="46633">MADEDVMPMNGFDAQIIQLLSNHSKDGIVMPVMNHVVDEAMKQHIQQIQQHHQLQQNQHCAKRGREDVTSRSRAEIIRWVLDSEELTKVCVCPYCLKIHSRRDNARVHMKNQHKGLPIREFVVNVDASIEEITVDVVGVCGQTADACGPSMIHGDPVASGALHAVSSPRPSSLLRNPIHLIRSLNYSESSYSKYSAQLCPRTPMSHVALYSEPTAEKEIIKCKFCEKVYKVNHGSSGFIRHLRCKHPNMIGSFLDDEFTRMHDVVKKPRLDEKPIIDGTLYSEMFMPVVSMEDQLGTFLLDIDRRSKEIDDLKTEKEAGSSLLEPPQSDRNSRDNTPSSSIVASEIPDQSRNSGSPNRPFGCVGCPCSYNKLKDLVHHVTSLHRTFYRCNSCLAEFVKPEHLEMHYYSTHSGT</sequence>
<evidence type="ECO:0000256" key="5">
    <source>
        <dbReference type="PROSITE-ProRule" id="PRU00042"/>
    </source>
</evidence>
<keyword evidence="4" id="KW-0862">Zinc</keyword>
<feature type="region of interest" description="Disordered" evidence="6">
    <location>
        <begin position="313"/>
        <end position="356"/>
    </location>
</feature>
<dbReference type="GO" id="GO:0045944">
    <property type="term" value="P:positive regulation of transcription by RNA polymerase II"/>
    <property type="evidence" value="ECO:0007669"/>
    <property type="project" value="TreeGrafter"/>
</dbReference>
<keyword evidence="2" id="KW-0677">Repeat</keyword>
<keyword evidence="1" id="KW-0479">Metal-binding</keyword>
<dbReference type="InterPro" id="IPR036236">
    <property type="entry name" value="Znf_C2H2_sf"/>
</dbReference>
<evidence type="ECO:0000256" key="1">
    <source>
        <dbReference type="ARBA" id="ARBA00022723"/>
    </source>
</evidence>
<evidence type="ECO:0000256" key="4">
    <source>
        <dbReference type="ARBA" id="ARBA00022833"/>
    </source>
</evidence>